<name>A0A8H7QF76_9FUNG</name>
<keyword evidence="3" id="KW-0540">Nuclease</keyword>
<evidence type="ECO:0000313" key="9">
    <source>
        <dbReference type="Proteomes" id="UP000603453"/>
    </source>
</evidence>
<sequence length="317" mass="36617">VPDPDYPFCVVTDSSAYGYGAALYQVINKEVKYIGFIARTISDVERRWGSFRRELAAVVFVFTKFKQWLRGRKFHLFVDNKSILYIHSKEKVNLAVENWYESIYEMDFDITFCAADKLSRLFIPHDDEKSNSKVIFKKFKHAKTSDEKKKNTQKGLAPLSELKHINENEGEPSRILSDIVPHIEPNDTDLVLQAITRSASKNRADNDLSSIPVVNRKENKVTKAKLQRVVDTIQEQNNVNEGLLKKFTQKEILASDFIIPESSEEREDILIKTHLLGHYGVTAMEKSIHNDNMNWPGLRKDILRTVAVLNHTYRLYI</sequence>
<evidence type="ECO:0000256" key="6">
    <source>
        <dbReference type="ARBA" id="ARBA00022918"/>
    </source>
</evidence>
<gene>
    <name evidence="8" type="ORF">INT47_002680</name>
</gene>
<reference evidence="8" key="1">
    <citation type="submission" date="2020-12" db="EMBL/GenBank/DDBJ databases">
        <title>Metabolic potential, ecology and presence of endohyphal bacteria is reflected in genomic diversity of Mucoromycotina.</title>
        <authorList>
            <person name="Muszewska A."/>
            <person name="Okrasinska A."/>
            <person name="Steczkiewicz K."/>
            <person name="Drgas O."/>
            <person name="Orlowska M."/>
            <person name="Perlinska-Lenart U."/>
            <person name="Aleksandrzak-Piekarczyk T."/>
            <person name="Szatraj K."/>
            <person name="Zielenkiewicz U."/>
            <person name="Pilsyk S."/>
            <person name="Malc E."/>
            <person name="Mieczkowski P."/>
            <person name="Kruszewska J.S."/>
            <person name="Biernat P."/>
            <person name="Pawlowska J."/>
        </authorList>
    </citation>
    <scope>NUCLEOTIDE SEQUENCE</scope>
    <source>
        <strain evidence="8">WA0000017839</strain>
    </source>
</reference>
<dbReference type="GO" id="GO:0016787">
    <property type="term" value="F:hydrolase activity"/>
    <property type="evidence" value="ECO:0007669"/>
    <property type="project" value="UniProtKB-KW"/>
</dbReference>
<dbReference type="GO" id="GO:0003964">
    <property type="term" value="F:RNA-directed DNA polymerase activity"/>
    <property type="evidence" value="ECO:0007669"/>
    <property type="project" value="UniProtKB-KW"/>
</dbReference>
<keyword evidence="6" id="KW-0695">RNA-directed DNA polymerase</keyword>
<evidence type="ECO:0000256" key="4">
    <source>
        <dbReference type="ARBA" id="ARBA00022759"/>
    </source>
</evidence>
<protein>
    <recommendedName>
        <fullName evidence="7">Reverse transcriptase RNase H-like domain-containing protein</fullName>
    </recommendedName>
</protein>
<evidence type="ECO:0000256" key="3">
    <source>
        <dbReference type="ARBA" id="ARBA00022722"/>
    </source>
</evidence>
<evidence type="ECO:0000256" key="2">
    <source>
        <dbReference type="ARBA" id="ARBA00022695"/>
    </source>
</evidence>
<evidence type="ECO:0000256" key="1">
    <source>
        <dbReference type="ARBA" id="ARBA00022679"/>
    </source>
</evidence>
<dbReference type="OrthoDB" id="2287420at2759"/>
<dbReference type="CDD" id="cd09274">
    <property type="entry name" value="RNase_HI_RT_Ty3"/>
    <property type="match status" value="1"/>
</dbReference>
<dbReference type="PANTHER" id="PTHR37984:SF5">
    <property type="entry name" value="PROTEIN NYNRIN-LIKE"/>
    <property type="match status" value="1"/>
</dbReference>
<dbReference type="InterPro" id="IPR043502">
    <property type="entry name" value="DNA/RNA_pol_sf"/>
</dbReference>
<keyword evidence="2" id="KW-0548">Nucleotidyltransferase</keyword>
<keyword evidence="1" id="KW-0808">Transferase</keyword>
<dbReference type="Gene3D" id="1.10.340.70">
    <property type="match status" value="1"/>
</dbReference>
<comment type="caution">
    <text evidence="8">The sequence shown here is derived from an EMBL/GenBank/DDBJ whole genome shotgun (WGS) entry which is preliminary data.</text>
</comment>
<dbReference type="Proteomes" id="UP000603453">
    <property type="component" value="Unassembled WGS sequence"/>
</dbReference>
<accession>A0A8H7QF76</accession>
<dbReference type="SUPFAM" id="SSF56672">
    <property type="entry name" value="DNA/RNA polymerases"/>
    <property type="match status" value="1"/>
</dbReference>
<feature type="domain" description="Reverse transcriptase RNase H-like" evidence="7">
    <location>
        <begin position="3"/>
        <end position="103"/>
    </location>
</feature>
<keyword evidence="4" id="KW-0255">Endonuclease</keyword>
<evidence type="ECO:0000313" key="8">
    <source>
        <dbReference type="EMBL" id="KAG2191020.1"/>
    </source>
</evidence>
<evidence type="ECO:0000259" key="7">
    <source>
        <dbReference type="Pfam" id="PF17917"/>
    </source>
</evidence>
<dbReference type="EMBL" id="JAEPRD010000493">
    <property type="protein sequence ID" value="KAG2191020.1"/>
    <property type="molecule type" value="Genomic_DNA"/>
</dbReference>
<dbReference type="Pfam" id="PF17917">
    <property type="entry name" value="RT_RNaseH"/>
    <property type="match status" value="1"/>
</dbReference>
<dbReference type="AlphaFoldDB" id="A0A8H7QF76"/>
<evidence type="ECO:0000256" key="5">
    <source>
        <dbReference type="ARBA" id="ARBA00022801"/>
    </source>
</evidence>
<dbReference type="InterPro" id="IPR041373">
    <property type="entry name" value="RT_RNaseH"/>
</dbReference>
<proteinExistence type="predicted"/>
<dbReference type="GO" id="GO:0004519">
    <property type="term" value="F:endonuclease activity"/>
    <property type="evidence" value="ECO:0007669"/>
    <property type="project" value="UniProtKB-KW"/>
</dbReference>
<keyword evidence="5" id="KW-0378">Hydrolase</keyword>
<dbReference type="InterPro" id="IPR050951">
    <property type="entry name" value="Retrovirus_Pol_polyprotein"/>
</dbReference>
<feature type="non-terminal residue" evidence="8">
    <location>
        <position position="317"/>
    </location>
</feature>
<dbReference type="PANTHER" id="PTHR37984">
    <property type="entry name" value="PROTEIN CBG26694"/>
    <property type="match status" value="1"/>
</dbReference>
<organism evidence="8 9">
    <name type="scientific">Mucor saturninus</name>
    <dbReference type="NCBI Taxonomy" id="64648"/>
    <lineage>
        <taxon>Eukaryota</taxon>
        <taxon>Fungi</taxon>
        <taxon>Fungi incertae sedis</taxon>
        <taxon>Mucoromycota</taxon>
        <taxon>Mucoromycotina</taxon>
        <taxon>Mucoromycetes</taxon>
        <taxon>Mucorales</taxon>
        <taxon>Mucorineae</taxon>
        <taxon>Mucoraceae</taxon>
        <taxon>Mucor</taxon>
    </lineage>
</organism>
<keyword evidence="9" id="KW-1185">Reference proteome</keyword>